<dbReference type="RefSeq" id="WP_131347419.1">
    <property type="nucleotide sequence ID" value="NZ_SJJZ01000006.1"/>
</dbReference>
<name>A0A4R0GWK0_9ACTN</name>
<sequence length="381" mass="39455">MTSYDVAVLGLGAMGAAAAWRAAARGASVIGLEQFTPAHARGSSHGGSRIFRKTVFEGIDYVPVVNRAERLWAQLERDSGATVFYRSGGLCVGAAEGELVRDAVRCAGEGDVEIELLDADALADRHPQFAVAPGDVGVFEPGAGVLDPEGCIRAALGLAKAAGAELRFETLVTGLEYDDAGVRIAVGAETISARRAIVATGAWFTDLVPELGLPLQIQRSPLVWFTGADRAAYGPERFPTFIWESGDLDGWGIPDVDGRGVKVGVGSASAFKPLLEHASGNDYPIGPVDTDPVEAFVRRAFPGLDPVAAAATPCMNSKSPDRDFVIGIPAAAPSLVLAGGFSGHGFKHAAAVGDITVDLAVEGASDIALGRFSPDRFGATA</sequence>
<reference evidence="6 7" key="1">
    <citation type="submission" date="2019-02" db="EMBL/GenBank/DDBJ databases">
        <title>Kribbella capetownensis sp. nov. and Kribbella speibonae sp. nov., isolated from soil.</title>
        <authorList>
            <person name="Curtis S.M."/>
            <person name="Norton I."/>
            <person name="Everest G.J."/>
            <person name="Meyers P.R."/>
        </authorList>
    </citation>
    <scope>NUCLEOTIDE SEQUENCE [LARGE SCALE GENOMIC DNA]</scope>
    <source>
        <strain evidence="6 7">KCTC 29219</strain>
    </source>
</reference>
<dbReference type="Gene3D" id="3.50.50.60">
    <property type="entry name" value="FAD/NAD(P)-binding domain"/>
    <property type="match status" value="1"/>
</dbReference>
<dbReference type="AlphaFoldDB" id="A0A4R0GWK0"/>
<keyword evidence="2" id="KW-0285">Flavoprotein</keyword>
<dbReference type="NCBIfam" id="NF008425">
    <property type="entry name" value="PRK11259.1"/>
    <property type="match status" value="1"/>
</dbReference>
<organism evidence="6 7">
    <name type="scientific">Kribbella soli</name>
    <dbReference type="NCBI Taxonomy" id="1124743"/>
    <lineage>
        <taxon>Bacteria</taxon>
        <taxon>Bacillati</taxon>
        <taxon>Actinomycetota</taxon>
        <taxon>Actinomycetes</taxon>
        <taxon>Propionibacteriales</taxon>
        <taxon>Kribbellaceae</taxon>
        <taxon>Kribbella</taxon>
    </lineage>
</organism>
<evidence type="ECO:0000313" key="6">
    <source>
        <dbReference type="EMBL" id="TCC01558.1"/>
    </source>
</evidence>
<evidence type="ECO:0000259" key="5">
    <source>
        <dbReference type="Pfam" id="PF01266"/>
    </source>
</evidence>
<keyword evidence="3" id="KW-0274">FAD</keyword>
<dbReference type="PANTHER" id="PTHR10961">
    <property type="entry name" value="PEROXISOMAL SARCOSINE OXIDASE"/>
    <property type="match status" value="1"/>
</dbReference>
<evidence type="ECO:0000256" key="3">
    <source>
        <dbReference type="ARBA" id="ARBA00022827"/>
    </source>
</evidence>
<dbReference type="InterPro" id="IPR002204">
    <property type="entry name" value="3-OH-isobutyrate_DH-rel_CS"/>
</dbReference>
<dbReference type="Gene3D" id="3.30.9.10">
    <property type="entry name" value="D-Amino Acid Oxidase, subunit A, domain 2"/>
    <property type="match status" value="1"/>
</dbReference>
<comment type="caution">
    <text evidence="6">The sequence shown here is derived from an EMBL/GenBank/DDBJ whole genome shotgun (WGS) entry which is preliminary data.</text>
</comment>
<evidence type="ECO:0000256" key="2">
    <source>
        <dbReference type="ARBA" id="ARBA00022630"/>
    </source>
</evidence>
<dbReference type="GO" id="GO:0050660">
    <property type="term" value="F:flavin adenine dinucleotide binding"/>
    <property type="evidence" value="ECO:0007669"/>
    <property type="project" value="InterPro"/>
</dbReference>
<proteinExistence type="predicted"/>
<dbReference type="PRINTS" id="PR00411">
    <property type="entry name" value="PNDRDTASEI"/>
</dbReference>
<feature type="domain" description="FAD dependent oxidoreductase" evidence="5">
    <location>
        <begin position="5"/>
        <end position="359"/>
    </location>
</feature>
<keyword evidence="4" id="KW-0560">Oxidoreductase</keyword>
<dbReference type="Pfam" id="PF01266">
    <property type="entry name" value="DAO"/>
    <property type="match status" value="1"/>
</dbReference>
<dbReference type="OrthoDB" id="9806452at2"/>
<protein>
    <submittedName>
        <fullName evidence="6">N-methyl-L-tryptophan oxidase</fullName>
    </submittedName>
</protein>
<accession>A0A4R0GWK0</accession>
<evidence type="ECO:0000256" key="1">
    <source>
        <dbReference type="ARBA" id="ARBA00001974"/>
    </source>
</evidence>
<dbReference type="GO" id="GO:0008115">
    <property type="term" value="F:sarcosine oxidase activity"/>
    <property type="evidence" value="ECO:0007669"/>
    <property type="project" value="TreeGrafter"/>
</dbReference>
<dbReference type="Proteomes" id="UP000292346">
    <property type="component" value="Unassembled WGS sequence"/>
</dbReference>
<dbReference type="PANTHER" id="PTHR10961:SF7">
    <property type="entry name" value="FAD DEPENDENT OXIDOREDUCTASE DOMAIN-CONTAINING PROTEIN"/>
    <property type="match status" value="1"/>
</dbReference>
<dbReference type="InterPro" id="IPR036188">
    <property type="entry name" value="FAD/NAD-bd_sf"/>
</dbReference>
<dbReference type="EMBL" id="SJJZ01000006">
    <property type="protein sequence ID" value="TCC01558.1"/>
    <property type="molecule type" value="Genomic_DNA"/>
</dbReference>
<dbReference type="InterPro" id="IPR045170">
    <property type="entry name" value="MTOX"/>
</dbReference>
<evidence type="ECO:0000313" key="7">
    <source>
        <dbReference type="Proteomes" id="UP000292346"/>
    </source>
</evidence>
<dbReference type="PROSITE" id="PS00895">
    <property type="entry name" value="3_HYDROXYISOBUT_DH"/>
    <property type="match status" value="1"/>
</dbReference>
<dbReference type="SUPFAM" id="SSF54373">
    <property type="entry name" value="FAD-linked reductases, C-terminal domain"/>
    <property type="match status" value="1"/>
</dbReference>
<comment type="cofactor">
    <cofactor evidence="1">
        <name>FAD</name>
        <dbReference type="ChEBI" id="CHEBI:57692"/>
    </cofactor>
</comment>
<dbReference type="InterPro" id="IPR006076">
    <property type="entry name" value="FAD-dep_OxRdtase"/>
</dbReference>
<dbReference type="SUPFAM" id="SSF51905">
    <property type="entry name" value="FAD/NAD(P)-binding domain"/>
    <property type="match status" value="1"/>
</dbReference>
<gene>
    <name evidence="6" type="ORF">E0H45_39325</name>
</gene>
<evidence type="ECO:0000256" key="4">
    <source>
        <dbReference type="ARBA" id="ARBA00023002"/>
    </source>
</evidence>
<keyword evidence="7" id="KW-1185">Reference proteome</keyword>